<dbReference type="SUPFAM" id="SSF53720">
    <property type="entry name" value="ALDH-like"/>
    <property type="match status" value="1"/>
</dbReference>
<reference evidence="8 9" key="1">
    <citation type="journal article" date="2019" name="Int. J. Syst. Evol. Microbiol.">
        <title>The Global Catalogue of Microorganisms (GCM) 10K type strain sequencing project: providing services to taxonomists for standard genome sequencing and annotation.</title>
        <authorList>
            <consortium name="The Broad Institute Genomics Platform"/>
            <consortium name="The Broad Institute Genome Sequencing Center for Infectious Disease"/>
            <person name="Wu L."/>
            <person name="Ma J."/>
        </authorList>
    </citation>
    <scope>NUCLEOTIDE SEQUENCE [LARGE SCALE GENOMIC DNA]</scope>
    <source>
        <strain evidence="8 9">JCM 16112</strain>
    </source>
</reference>
<organism evidence="8 9">
    <name type="scientific">Algoriphagus jejuensis</name>
    <dbReference type="NCBI Taxonomy" id="419934"/>
    <lineage>
        <taxon>Bacteria</taxon>
        <taxon>Pseudomonadati</taxon>
        <taxon>Bacteroidota</taxon>
        <taxon>Cytophagia</taxon>
        <taxon>Cytophagales</taxon>
        <taxon>Cyclobacteriaceae</taxon>
        <taxon>Algoriphagus</taxon>
    </lineage>
</organism>
<evidence type="ECO:0000256" key="3">
    <source>
        <dbReference type="ARBA" id="ARBA00023027"/>
    </source>
</evidence>
<keyword evidence="9" id="KW-1185">Reference proteome</keyword>
<name>A0ABN1MWB4_9BACT</name>
<keyword evidence="2 4" id="KW-0560">Oxidoreductase</keyword>
<evidence type="ECO:0000259" key="7">
    <source>
        <dbReference type="Pfam" id="PF00171"/>
    </source>
</evidence>
<dbReference type="PROSITE" id="PS00687">
    <property type="entry name" value="ALDEHYDE_DEHYDR_GLU"/>
    <property type="match status" value="1"/>
</dbReference>
<dbReference type="Pfam" id="PF00171">
    <property type="entry name" value="Aldedh"/>
    <property type="match status" value="1"/>
</dbReference>
<evidence type="ECO:0000256" key="2">
    <source>
        <dbReference type="ARBA" id="ARBA00023002"/>
    </source>
</evidence>
<evidence type="ECO:0000256" key="6">
    <source>
        <dbReference type="RuleBase" id="RU003345"/>
    </source>
</evidence>
<evidence type="ECO:0000256" key="4">
    <source>
        <dbReference type="PIRNR" id="PIRNR036492"/>
    </source>
</evidence>
<dbReference type="CDD" id="cd07134">
    <property type="entry name" value="ALDH_AlkH-like"/>
    <property type="match status" value="1"/>
</dbReference>
<dbReference type="EMBL" id="BAAAFI010000002">
    <property type="protein sequence ID" value="GAA0877612.1"/>
    <property type="molecule type" value="Genomic_DNA"/>
</dbReference>
<dbReference type="InterPro" id="IPR016162">
    <property type="entry name" value="Ald_DH_N"/>
</dbReference>
<proteinExistence type="inferred from homology"/>
<evidence type="ECO:0000256" key="1">
    <source>
        <dbReference type="ARBA" id="ARBA00009986"/>
    </source>
</evidence>
<dbReference type="PIRSF" id="PIRSF036492">
    <property type="entry name" value="ALDH"/>
    <property type="match status" value="1"/>
</dbReference>
<dbReference type="RefSeq" id="WP_343848306.1">
    <property type="nucleotide sequence ID" value="NZ_BAAAFI010000002.1"/>
</dbReference>
<dbReference type="InterPro" id="IPR016161">
    <property type="entry name" value="Ald_DH/histidinol_DH"/>
</dbReference>
<dbReference type="PROSITE" id="PS00070">
    <property type="entry name" value="ALDEHYDE_DEHYDR_CYS"/>
    <property type="match status" value="1"/>
</dbReference>
<feature type="active site" evidence="5">
    <location>
        <position position="217"/>
    </location>
</feature>
<dbReference type="PANTHER" id="PTHR43570">
    <property type="entry name" value="ALDEHYDE DEHYDROGENASE"/>
    <property type="match status" value="1"/>
</dbReference>
<feature type="domain" description="Aldehyde dehydrogenase" evidence="7">
    <location>
        <begin position="21"/>
        <end position="440"/>
    </location>
</feature>
<dbReference type="InterPro" id="IPR012394">
    <property type="entry name" value="Aldehyde_DH_NAD(P)"/>
</dbReference>
<evidence type="ECO:0000313" key="8">
    <source>
        <dbReference type="EMBL" id="GAA0877612.1"/>
    </source>
</evidence>
<dbReference type="InterPro" id="IPR016163">
    <property type="entry name" value="Ald_DH_C"/>
</dbReference>
<comment type="caution">
    <text evidence="8">The sequence shown here is derived from an EMBL/GenBank/DDBJ whole genome shotgun (WGS) entry which is preliminary data.</text>
</comment>
<dbReference type="Proteomes" id="UP001500469">
    <property type="component" value="Unassembled WGS sequence"/>
</dbReference>
<dbReference type="InterPro" id="IPR016160">
    <property type="entry name" value="Ald_DH_CS_CYS"/>
</dbReference>
<dbReference type="PANTHER" id="PTHR43570:SF20">
    <property type="entry name" value="ALDEHYDE DEHYDROGENASE ALDX-RELATED"/>
    <property type="match status" value="1"/>
</dbReference>
<accession>A0ABN1MWB4</accession>
<comment type="similarity">
    <text evidence="1 4 6">Belongs to the aldehyde dehydrogenase family.</text>
</comment>
<gene>
    <name evidence="8" type="ORF">GCM10009119_05800</name>
</gene>
<evidence type="ECO:0000256" key="5">
    <source>
        <dbReference type="PROSITE-ProRule" id="PRU10007"/>
    </source>
</evidence>
<evidence type="ECO:0000313" key="9">
    <source>
        <dbReference type="Proteomes" id="UP001500469"/>
    </source>
</evidence>
<dbReference type="Gene3D" id="3.40.605.10">
    <property type="entry name" value="Aldehyde Dehydrogenase, Chain A, domain 1"/>
    <property type="match status" value="1"/>
</dbReference>
<keyword evidence="3" id="KW-0520">NAD</keyword>
<dbReference type="Gene3D" id="3.40.309.10">
    <property type="entry name" value="Aldehyde Dehydrogenase, Chain A, domain 2"/>
    <property type="match status" value="1"/>
</dbReference>
<protein>
    <recommendedName>
        <fullName evidence="4">Aldehyde dehydrogenase</fullName>
    </recommendedName>
</protein>
<dbReference type="InterPro" id="IPR029510">
    <property type="entry name" value="Ald_DH_CS_GLU"/>
</dbReference>
<dbReference type="InterPro" id="IPR015590">
    <property type="entry name" value="Aldehyde_DH_dom"/>
</dbReference>
<sequence length="474" mass="52199">MDSDVSSQSHFAHLLQLQQQTAILWRTSTANERLARLKQLSDWILKNQRSIQTALWEDFKKPEAETDLSEVFPVTSEINHAKKHLKAWMKSTKASMPMAMFGTSSHIQFEPKGCALIISPWNYPFNLTIGPLVSAIAAGCPAILKPSELTPNTSALIAKMVAELFKPEEVAVCLGGIEVSQELLALPFDHIFFTGSPKIGKIIMEKAAKHLASVTLELGGKSPTIVTSTADIADAAKKIAFGKFVNSGQTCIAPDYILVHESKKEHLIAELILAVRDMYDPAHVGIEKSPDLARIIDNRHFNRISHCLQDALEKGAKIEFGGRKNEKDLFIEPTILSGIAGEMVISEEEIFGPLMPIITYRSIQEAIDYINQKPKPLALYIFGSTGETKEVLKKTSAGNAVIDDCVLHFLHNNLPFGGIGNSGIGKSHGYFGFLAFSHEKGVLKQRVGFNNATLLRPPYGLKTKKIIGSLIKWF</sequence>